<dbReference type="SUPFAM" id="SSF81301">
    <property type="entry name" value="Nucleotidyltransferase"/>
    <property type="match status" value="1"/>
</dbReference>
<evidence type="ECO:0000256" key="1">
    <source>
        <dbReference type="ARBA" id="ARBA00022679"/>
    </source>
</evidence>
<reference evidence="7" key="2">
    <citation type="submission" date="2020-09" db="EMBL/GenBank/DDBJ databases">
        <authorList>
            <person name="Sun Q."/>
            <person name="Sedlacek I."/>
        </authorList>
    </citation>
    <scope>NUCLEOTIDE SEQUENCE</scope>
    <source>
        <strain evidence="7">CCM 8433</strain>
    </source>
</reference>
<evidence type="ECO:0000259" key="5">
    <source>
        <dbReference type="Pfam" id="PF01909"/>
    </source>
</evidence>
<keyword evidence="1 4" id="KW-0808">Transferase</keyword>
<dbReference type="Gene3D" id="3.30.460.10">
    <property type="entry name" value="Beta Polymerase, domain 2"/>
    <property type="match status" value="1"/>
</dbReference>
<comment type="catalytic activity">
    <reaction evidence="3 4">
        <text>spectinomycin + ATP = 9-O-adenylylspectinomycin + diphosphate</text>
        <dbReference type="Rhea" id="RHEA:63228"/>
        <dbReference type="ChEBI" id="CHEBI:30616"/>
        <dbReference type="ChEBI" id="CHEBI:33019"/>
        <dbReference type="ChEBI" id="CHEBI:146260"/>
        <dbReference type="ChEBI" id="CHEBI:146261"/>
    </reaction>
</comment>
<organism evidence="7 8">
    <name type="scientific">Enterococcus alcedinis</name>
    <dbReference type="NCBI Taxonomy" id="1274384"/>
    <lineage>
        <taxon>Bacteria</taxon>
        <taxon>Bacillati</taxon>
        <taxon>Bacillota</taxon>
        <taxon>Bacilli</taxon>
        <taxon>Lactobacillales</taxon>
        <taxon>Enterococcaceae</taxon>
        <taxon>Enterococcus</taxon>
    </lineage>
</organism>
<accession>A0A917JHG0</accession>
<dbReference type="Proteomes" id="UP000622610">
    <property type="component" value="Unassembled WGS sequence"/>
</dbReference>
<evidence type="ECO:0000259" key="6">
    <source>
        <dbReference type="Pfam" id="PF13427"/>
    </source>
</evidence>
<dbReference type="GO" id="GO:0070566">
    <property type="term" value="F:adenylyltransferase activity"/>
    <property type="evidence" value="ECO:0007669"/>
    <property type="project" value="InterPro"/>
</dbReference>
<dbReference type="AlphaFoldDB" id="A0A917JHG0"/>
<reference evidence="7" key="1">
    <citation type="journal article" date="2014" name="Int. J. Syst. Evol. Microbiol.">
        <title>Complete genome sequence of Corynebacterium casei LMG S-19264T (=DSM 44701T), isolated from a smear-ripened cheese.</title>
        <authorList>
            <consortium name="US DOE Joint Genome Institute (JGI-PGF)"/>
            <person name="Walter F."/>
            <person name="Albersmeier A."/>
            <person name="Kalinowski J."/>
            <person name="Ruckert C."/>
        </authorList>
    </citation>
    <scope>NUCLEOTIDE SEQUENCE</scope>
    <source>
        <strain evidence="7">CCM 8433</strain>
    </source>
</reference>
<keyword evidence="4" id="KW-0548">Nucleotidyltransferase</keyword>
<comment type="caution">
    <text evidence="7">The sequence shown here is derived from an EMBL/GenBank/DDBJ whole genome shotgun (WGS) entry which is preliminary data.</text>
</comment>
<gene>
    <name evidence="7" type="ORF">GCM10011482_10080</name>
</gene>
<sequence length="267" mass="31012">MDKDRNTLPSPVQDFLSLLHHEIKTLLSDDYLGCYLHGSLALGGFNPQKSDIDLLILIKKPLRLEQKIALVKQLLQYSNEPFPIELSILTINQLNERKHPYPFDFHYSEFWRTRYTNEPEKWLSESRQTDYDLAAHLTILYHAGLCFDGPPIKTLFHPIAKKDYLSAILADYYDCLTHFEEEPVYSALNSFRVLAYLTESSILSKYEAGLWAIQTFPVDFQPLIQRLLDGYSSADVFELTAHEKTMLANLKQHIIKKMPIKQTNWSD</sequence>
<dbReference type="InterPro" id="IPR002934">
    <property type="entry name" value="Polymerase_NTP_transf_dom"/>
</dbReference>
<keyword evidence="2 4" id="KW-0046">Antibiotic resistance</keyword>
<dbReference type="InterPro" id="IPR025184">
    <property type="entry name" value="AadA_C"/>
</dbReference>
<proteinExistence type="predicted"/>
<dbReference type="InterPro" id="IPR043519">
    <property type="entry name" value="NT_sf"/>
</dbReference>
<dbReference type="InterPro" id="IPR024172">
    <property type="entry name" value="AadA/Aad9"/>
</dbReference>
<dbReference type="GO" id="GO:0046677">
    <property type="term" value="P:response to antibiotic"/>
    <property type="evidence" value="ECO:0007669"/>
    <property type="project" value="UniProtKB-KW"/>
</dbReference>
<dbReference type="PIRSF" id="PIRSF000819">
    <property type="entry name" value="Streptomycin_3-adenylyltransf"/>
    <property type="match status" value="1"/>
</dbReference>
<feature type="domain" description="Adenylyltransferase AadA C-terminal" evidence="6">
    <location>
        <begin position="154"/>
        <end position="252"/>
    </location>
</feature>
<dbReference type="GO" id="GO:0005524">
    <property type="term" value="F:ATP binding"/>
    <property type="evidence" value="ECO:0007669"/>
    <property type="project" value="UniProtKB-KW"/>
</dbReference>
<dbReference type="Pfam" id="PF13427">
    <property type="entry name" value="AadA_C"/>
    <property type="match status" value="1"/>
</dbReference>
<evidence type="ECO:0000313" key="8">
    <source>
        <dbReference type="Proteomes" id="UP000622610"/>
    </source>
</evidence>
<keyword evidence="4" id="KW-0547">Nucleotide-binding</keyword>
<keyword evidence="8" id="KW-1185">Reference proteome</keyword>
<dbReference type="EMBL" id="BMDT01000003">
    <property type="protein sequence ID" value="GGI65354.1"/>
    <property type="molecule type" value="Genomic_DNA"/>
</dbReference>
<dbReference type="RefSeq" id="WP_188367192.1">
    <property type="nucleotide sequence ID" value="NZ_BMDT01000003.1"/>
</dbReference>
<evidence type="ECO:0000256" key="2">
    <source>
        <dbReference type="ARBA" id="ARBA00023251"/>
    </source>
</evidence>
<evidence type="ECO:0000256" key="4">
    <source>
        <dbReference type="PIRNR" id="PIRNR000819"/>
    </source>
</evidence>
<protein>
    <recommendedName>
        <fullName evidence="4">Spectinomycin 9-adenylyltransferase</fullName>
    </recommendedName>
</protein>
<dbReference type="Pfam" id="PF01909">
    <property type="entry name" value="NTP_transf_2"/>
    <property type="match status" value="1"/>
</dbReference>
<name>A0A917JHG0_9ENTE</name>
<evidence type="ECO:0000313" key="7">
    <source>
        <dbReference type="EMBL" id="GGI65354.1"/>
    </source>
</evidence>
<dbReference type="CDD" id="cd05403">
    <property type="entry name" value="NT_KNTase_like"/>
    <property type="match status" value="1"/>
</dbReference>
<keyword evidence="4" id="KW-0067">ATP-binding</keyword>
<feature type="domain" description="Polymerase nucleotidyl transferase" evidence="5">
    <location>
        <begin position="34"/>
        <end position="77"/>
    </location>
</feature>
<evidence type="ECO:0000256" key="3">
    <source>
        <dbReference type="ARBA" id="ARBA00047831"/>
    </source>
</evidence>